<evidence type="ECO:0000313" key="11">
    <source>
        <dbReference type="Proteomes" id="UP001217089"/>
    </source>
</evidence>
<keyword evidence="4" id="KW-0378">Hydrolase</keyword>
<evidence type="ECO:0000313" key="10">
    <source>
        <dbReference type="EMBL" id="KAJ8299719.1"/>
    </source>
</evidence>
<evidence type="ECO:0000256" key="1">
    <source>
        <dbReference type="ARBA" id="ARBA00006336"/>
    </source>
</evidence>
<dbReference type="PANTHER" id="PTHR11080:SF2">
    <property type="entry name" value="LD05707P"/>
    <property type="match status" value="1"/>
</dbReference>
<dbReference type="Gene3D" id="3.40.50.850">
    <property type="entry name" value="Isochorismatase-like"/>
    <property type="match status" value="1"/>
</dbReference>
<keyword evidence="8" id="KW-0732">Signal</keyword>
<accession>A0ABQ9E2M5</accession>
<evidence type="ECO:0000256" key="7">
    <source>
        <dbReference type="ARBA" id="ARBA00043224"/>
    </source>
</evidence>
<keyword evidence="2" id="KW-0662">Pyridine nucleotide biosynthesis</keyword>
<name>A0ABQ9E2M5_TEGGR</name>
<feature type="domain" description="Isochorismatase-like" evidence="9">
    <location>
        <begin position="44"/>
        <end position="177"/>
    </location>
</feature>
<evidence type="ECO:0000256" key="3">
    <source>
        <dbReference type="ARBA" id="ARBA00022723"/>
    </source>
</evidence>
<dbReference type="InterPro" id="IPR000868">
    <property type="entry name" value="Isochorismatase-like_dom"/>
</dbReference>
<evidence type="ECO:0000256" key="6">
    <source>
        <dbReference type="ARBA" id="ARBA00039017"/>
    </source>
</evidence>
<comment type="similarity">
    <text evidence="1">Belongs to the isochorismatase family.</text>
</comment>
<feature type="chain" id="PRO_5045048230" description="nicotinamidase" evidence="8">
    <location>
        <begin position="23"/>
        <end position="213"/>
    </location>
</feature>
<dbReference type="InterPro" id="IPR052347">
    <property type="entry name" value="Isochorismatase_Nicotinamidase"/>
</dbReference>
<dbReference type="SUPFAM" id="SSF52499">
    <property type="entry name" value="Isochorismatase-like hydrolases"/>
    <property type="match status" value="1"/>
</dbReference>
<feature type="signal peptide" evidence="8">
    <location>
        <begin position="1"/>
        <end position="22"/>
    </location>
</feature>
<dbReference type="EMBL" id="JARBDR010000921">
    <property type="protein sequence ID" value="KAJ8299719.1"/>
    <property type="molecule type" value="Genomic_DNA"/>
</dbReference>
<evidence type="ECO:0000259" key="9">
    <source>
        <dbReference type="Pfam" id="PF00857"/>
    </source>
</evidence>
<comment type="pathway">
    <text evidence="5">Cofactor biosynthesis; nicotinate biosynthesis; nicotinate from nicotinamide: step 1/1.</text>
</comment>
<protein>
    <recommendedName>
        <fullName evidence="6">nicotinamidase</fullName>
        <ecNumber evidence="6">3.5.1.19</ecNumber>
    </recommendedName>
    <alternativeName>
        <fullName evidence="7">Nicotinamide deamidase</fullName>
    </alternativeName>
</protein>
<evidence type="ECO:0000256" key="4">
    <source>
        <dbReference type="ARBA" id="ARBA00022801"/>
    </source>
</evidence>
<comment type="caution">
    <text evidence="10">The sequence shown here is derived from an EMBL/GenBank/DDBJ whole genome shotgun (WGS) entry which is preliminary data.</text>
</comment>
<dbReference type="EC" id="3.5.1.19" evidence="6"/>
<dbReference type="InterPro" id="IPR036380">
    <property type="entry name" value="Isochorismatase-like_sf"/>
</dbReference>
<dbReference type="PANTHER" id="PTHR11080">
    <property type="entry name" value="PYRAZINAMIDASE/NICOTINAMIDASE"/>
    <property type="match status" value="1"/>
</dbReference>
<proteinExistence type="inferred from homology"/>
<evidence type="ECO:0000256" key="2">
    <source>
        <dbReference type="ARBA" id="ARBA00022642"/>
    </source>
</evidence>
<keyword evidence="11" id="KW-1185">Reference proteome</keyword>
<gene>
    <name evidence="10" type="ORF">KUTeg_023779</name>
</gene>
<evidence type="ECO:0000256" key="8">
    <source>
        <dbReference type="SAM" id="SignalP"/>
    </source>
</evidence>
<evidence type="ECO:0000256" key="5">
    <source>
        <dbReference type="ARBA" id="ARBA00037900"/>
    </source>
</evidence>
<dbReference type="Proteomes" id="UP001217089">
    <property type="component" value="Unassembled WGS sequence"/>
</dbReference>
<dbReference type="Pfam" id="PF00857">
    <property type="entry name" value="Isochorismatase"/>
    <property type="match status" value="1"/>
</dbReference>
<organism evidence="10 11">
    <name type="scientific">Tegillarca granosa</name>
    <name type="common">Malaysian cockle</name>
    <name type="synonym">Anadara granosa</name>
    <dbReference type="NCBI Taxonomy" id="220873"/>
    <lineage>
        <taxon>Eukaryota</taxon>
        <taxon>Metazoa</taxon>
        <taxon>Spiralia</taxon>
        <taxon>Lophotrochozoa</taxon>
        <taxon>Mollusca</taxon>
        <taxon>Bivalvia</taxon>
        <taxon>Autobranchia</taxon>
        <taxon>Pteriomorphia</taxon>
        <taxon>Arcoida</taxon>
        <taxon>Arcoidea</taxon>
        <taxon>Arcidae</taxon>
        <taxon>Tegillarca</taxon>
    </lineage>
</organism>
<keyword evidence="3" id="KW-0479">Metal-binding</keyword>
<sequence>MFCPKTGIVLITFLLPLNTMRRIRLNIYNCYMMIKDYYVTAHTTVLVVKYNITQRLWPDHCVINSTSADISSKLTRSSNDIIIKKGYNCKVDSYSAFYDNGKFTHTELDGILKSSKIDTVFVVGLAEDYCVYYTSVDAKELGYETYMVEDASRGVSLDTTRDALANMRKKGVQIIQSSEIGKFLTSPTDGTSIIQHTKINVILTLMVFVYLFL</sequence>
<reference evidence="10 11" key="1">
    <citation type="submission" date="2022-12" db="EMBL/GenBank/DDBJ databases">
        <title>Chromosome-level genome of Tegillarca granosa.</title>
        <authorList>
            <person name="Kim J."/>
        </authorList>
    </citation>
    <scope>NUCLEOTIDE SEQUENCE [LARGE SCALE GENOMIC DNA]</scope>
    <source>
        <strain evidence="10">Teg-2019</strain>
        <tissue evidence="10">Adductor muscle</tissue>
    </source>
</reference>